<keyword evidence="1 5" id="KW-0597">Phosphoprotein</keyword>
<evidence type="ECO:0000259" key="8">
    <source>
        <dbReference type="PROSITE" id="PS51755"/>
    </source>
</evidence>
<dbReference type="SMART" id="SM00448">
    <property type="entry name" value="REC"/>
    <property type="match status" value="1"/>
</dbReference>
<keyword evidence="10" id="KW-1185">Reference proteome</keyword>
<evidence type="ECO:0000313" key="10">
    <source>
        <dbReference type="Proteomes" id="UP001596039"/>
    </source>
</evidence>
<name>A0ABW0NRE7_9MICO</name>
<sequence>MTGERGMVVIVEDERTIAELERLYLTQAGFGVHVATNGAAGLADIRRLAPVAVIVDVGLPGLDGTELVRRLRAEGDWVPVVFVTAHDSEIDRVVGLELGADDYLTKPFSPRELVARVKGLVRRAAAPAAPTVRRAGRLELDERARRAAVGGAAVDLTATEFDLLAYLLAHPGQVFSREQLLSAVWGVADYSGSRTVDVHIAQLRAKLGEPDPIRTVRGVGYALQDGPA</sequence>
<organism evidence="9 10">
    <name type="scientific">Lysinimonas soli</name>
    <dbReference type="NCBI Taxonomy" id="1074233"/>
    <lineage>
        <taxon>Bacteria</taxon>
        <taxon>Bacillati</taxon>
        <taxon>Actinomycetota</taxon>
        <taxon>Actinomycetes</taxon>
        <taxon>Micrococcales</taxon>
        <taxon>Microbacteriaceae</taxon>
        <taxon>Lysinimonas</taxon>
    </lineage>
</organism>
<dbReference type="InterPro" id="IPR039420">
    <property type="entry name" value="WalR-like"/>
</dbReference>
<reference evidence="10" key="1">
    <citation type="journal article" date="2019" name="Int. J. Syst. Evol. Microbiol.">
        <title>The Global Catalogue of Microorganisms (GCM) 10K type strain sequencing project: providing services to taxonomists for standard genome sequencing and annotation.</title>
        <authorList>
            <consortium name="The Broad Institute Genomics Platform"/>
            <consortium name="The Broad Institute Genome Sequencing Center for Infectious Disease"/>
            <person name="Wu L."/>
            <person name="Ma J."/>
        </authorList>
    </citation>
    <scope>NUCLEOTIDE SEQUENCE [LARGE SCALE GENOMIC DNA]</scope>
    <source>
        <strain evidence="10">CGMCC 4.6997</strain>
    </source>
</reference>
<comment type="caution">
    <text evidence="9">The sequence shown here is derived from an EMBL/GenBank/DDBJ whole genome shotgun (WGS) entry which is preliminary data.</text>
</comment>
<dbReference type="SUPFAM" id="SSF52172">
    <property type="entry name" value="CheY-like"/>
    <property type="match status" value="1"/>
</dbReference>
<dbReference type="PANTHER" id="PTHR48111:SF4">
    <property type="entry name" value="DNA-BINDING DUAL TRANSCRIPTIONAL REGULATOR OMPR"/>
    <property type="match status" value="1"/>
</dbReference>
<evidence type="ECO:0000259" key="7">
    <source>
        <dbReference type="PROSITE" id="PS50110"/>
    </source>
</evidence>
<keyword evidence="2" id="KW-0805">Transcription regulation</keyword>
<dbReference type="PROSITE" id="PS51755">
    <property type="entry name" value="OMPR_PHOB"/>
    <property type="match status" value="1"/>
</dbReference>
<evidence type="ECO:0000256" key="4">
    <source>
        <dbReference type="ARBA" id="ARBA00023163"/>
    </source>
</evidence>
<accession>A0ABW0NRE7</accession>
<dbReference type="PROSITE" id="PS50110">
    <property type="entry name" value="RESPONSE_REGULATORY"/>
    <property type="match status" value="1"/>
</dbReference>
<dbReference type="CDD" id="cd00383">
    <property type="entry name" value="trans_reg_C"/>
    <property type="match status" value="1"/>
</dbReference>
<dbReference type="Proteomes" id="UP001596039">
    <property type="component" value="Unassembled WGS sequence"/>
</dbReference>
<dbReference type="Gene3D" id="6.10.250.690">
    <property type="match status" value="1"/>
</dbReference>
<feature type="domain" description="Response regulatory" evidence="7">
    <location>
        <begin position="7"/>
        <end position="121"/>
    </location>
</feature>
<evidence type="ECO:0000256" key="1">
    <source>
        <dbReference type="ARBA" id="ARBA00022553"/>
    </source>
</evidence>
<feature type="DNA-binding region" description="OmpR/PhoB-type" evidence="6">
    <location>
        <begin position="130"/>
        <end position="225"/>
    </location>
</feature>
<dbReference type="Pfam" id="PF00486">
    <property type="entry name" value="Trans_reg_C"/>
    <property type="match status" value="1"/>
</dbReference>
<protein>
    <submittedName>
        <fullName evidence="9">Response regulator transcription factor</fullName>
    </submittedName>
</protein>
<feature type="modified residue" description="4-aspartylphosphate" evidence="5">
    <location>
        <position position="56"/>
    </location>
</feature>
<dbReference type="InterPro" id="IPR011006">
    <property type="entry name" value="CheY-like_superfamily"/>
</dbReference>
<dbReference type="RefSeq" id="WP_386740218.1">
    <property type="nucleotide sequence ID" value="NZ_JBHSMG010000002.1"/>
</dbReference>
<evidence type="ECO:0000256" key="6">
    <source>
        <dbReference type="PROSITE-ProRule" id="PRU01091"/>
    </source>
</evidence>
<evidence type="ECO:0000256" key="2">
    <source>
        <dbReference type="ARBA" id="ARBA00023015"/>
    </source>
</evidence>
<dbReference type="InterPro" id="IPR001789">
    <property type="entry name" value="Sig_transdc_resp-reg_receiver"/>
</dbReference>
<dbReference type="SMART" id="SM00862">
    <property type="entry name" value="Trans_reg_C"/>
    <property type="match status" value="1"/>
</dbReference>
<dbReference type="EMBL" id="JBHSMG010000002">
    <property type="protein sequence ID" value="MFC5502526.1"/>
    <property type="molecule type" value="Genomic_DNA"/>
</dbReference>
<evidence type="ECO:0000256" key="3">
    <source>
        <dbReference type="ARBA" id="ARBA00023125"/>
    </source>
</evidence>
<evidence type="ECO:0000256" key="5">
    <source>
        <dbReference type="PROSITE-ProRule" id="PRU00169"/>
    </source>
</evidence>
<keyword evidence="4" id="KW-0804">Transcription</keyword>
<gene>
    <name evidence="9" type="ORF">ACFPJ4_09775</name>
</gene>
<dbReference type="Gene3D" id="1.10.10.10">
    <property type="entry name" value="Winged helix-like DNA-binding domain superfamily/Winged helix DNA-binding domain"/>
    <property type="match status" value="1"/>
</dbReference>
<proteinExistence type="predicted"/>
<dbReference type="Pfam" id="PF00072">
    <property type="entry name" value="Response_reg"/>
    <property type="match status" value="1"/>
</dbReference>
<dbReference type="PANTHER" id="PTHR48111">
    <property type="entry name" value="REGULATOR OF RPOS"/>
    <property type="match status" value="1"/>
</dbReference>
<dbReference type="InterPro" id="IPR036388">
    <property type="entry name" value="WH-like_DNA-bd_sf"/>
</dbReference>
<dbReference type="Gene3D" id="3.40.50.2300">
    <property type="match status" value="1"/>
</dbReference>
<dbReference type="InterPro" id="IPR001867">
    <property type="entry name" value="OmpR/PhoB-type_DNA-bd"/>
</dbReference>
<evidence type="ECO:0000313" key="9">
    <source>
        <dbReference type="EMBL" id="MFC5502526.1"/>
    </source>
</evidence>
<keyword evidence="3 6" id="KW-0238">DNA-binding</keyword>
<feature type="domain" description="OmpR/PhoB-type" evidence="8">
    <location>
        <begin position="130"/>
        <end position="225"/>
    </location>
</feature>